<evidence type="ECO:0000256" key="4">
    <source>
        <dbReference type="ARBA" id="ARBA00023136"/>
    </source>
</evidence>
<sequence>MIKSLIVKEIKLVLKEKGTFFWLLLLPMLFIVLFGSILGNMGSSSSITIAYIDQDGSEHSAAFLKTLADKSGYTLESHPAADYDNQVSEIRKGNGTALLVVPKGFGEGLGSGASSVNLELYRDATADATIAPLRAVLENLASGYKEARVNAALAEAGRTQSQIDNLQTAPFGVNDHRENAESYDAISQVVPGYTVMFVFFVNISMIRRFMTDRESGMTARLRTTAMKPISYLIGMWVPYALIAIVQCTVLLGFGHFVYGLKLGDVGAVAVLVVVLALCGTAIGLMLAMIVSSENMGMAFTQIITMGGAALGGLWVPTAYMPKVVQLIGKFTPQYWAQVGLQNIMIRGSHLAGVWISLVVLGGIAVVALAVALGRYKAFLKTAVA</sequence>
<feature type="transmembrane region" description="Helical" evidence="5">
    <location>
        <begin position="351"/>
        <end position="372"/>
    </location>
</feature>
<dbReference type="Pfam" id="PF12698">
    <property type="entry name" value="ABC2_membrane_3"/>
    <property type="match status" value="1"/>
</dbReference>
<dbReference type="GO" id="GO:0140359">
    <property type="term" value="F:ABC-type transporter activity"/>
    <property type="evidence" value="ECO:0007669"/>
    <property type="project" value="InterPro"/>
</dbReference>
<evidence type="ECO:0000256" key="3">
    <source>
        <dbReference type="ARBA" id="ARBA00022989"/>
    </source>
</evidence>
<evidence type="ECO:0000256" key="5">
    <source>
        <dbReference type="SAM" id="Phobius"/>
    </source>
</evidence>
<feature type="domain" description="ABC transmembrane type-2" evidence="6">
    <location>
        <begin position="151"/>
        <end position="378"/>
    </location>
</feature>
<dbReference type="PATRIC" id="fig|1126833.4.peg.1109"/>
<dbReference type="Gene3D" id="3.40.1710.10">
    <property type="entry name" value="abc type-2 transporter like domain"/>
    <property type="match status" value="1"/>
</dbReference>
<evidence type="ECO:0000259" key="6">
    <source>
        <dbReference type="PROSITE" id="PS51012"/>
    </source>
</evidence>
<feature type="transmembrane region" description="Helical" evidence="5">
    <location>
        <begin position="302"/>
        <end position="320"/>
    </location>
</feature>
<keyword evidence="8" id="KW-1185">Reference proteome</keyword>
<dbReference type="EMBL" id="CP011058">
    <property type="protein sequence ID" value="AJY74078.1"/>
    <property type="molecule type" value="Genomic_DNA"/>
</dbReference>
<comment type="subcellular location">
    <subcellularLocation>
        <location evidence="1">Membrane</location>
        <topology evidence="1">Multi-pass membrane protein</topology>
    </subcellularLocation>
</comment>
<dbReference type="PANTHER" id="PTHR43027">
    <property type="entry name" value="DOXORUBICIN RESISTANCE ABC TRANSPORTER PERMEASE PROTEIN DRRC-RELATED"/>
    <property type="match status" value="1"/>
</dbReference>
<dbReference type="InterPro" id="IPR013525">
    <property type="entry name" value="ABC2_TM"/>
</dbReference>
<evidence type="ECO:0000313" key="7">
    <source>
        <dbReference type="EMBL" id="AJY74078.1"/>
    </source>
</evidence>
<dbReference type="STRING" id="1126833.VN24_05010"/>
<dbReference type="HOGENOM" id="CLU_039483_0_1_9"/>
<dbReference type="Proteomes" id="UP000032633">
    <property type="component" value="Chromosome"/>
</dbReference>
<dbReference type="KEGG" id="pbj:VN24_05010"/>
<gene>
    <name evidence="7" type="ORF">VN24_05010</name>
</gene>
<feature type="transmembrane region" description="Helical" evidence="5">
    <location>
        <begin position="265"/>
        <end position="290"/>
    </location>
</feature>
<organism evidence="7 8">
    <name type="scientific">Paenibacillus beijingensis</name>
    <dbReference type="NCBI Taxonomy" id="1126833"/>
    <lineage>
        <taxon>Bacteria</taxon>
        <taxon>Bacillati</taxon>
        <taxon>Bacillota</taxon>
        <taxon>Bacilli</taxon>
        <taxon>Bacillales</taxon>
        <taxon>Paenibacillaceae</taxon>
        <taxon>Paenibacillus</taxon>
    </lineage>
</organism>
<evidence type="ECO:0000313" key="8">
    <source>
        <dbReference type="Proteomes" id="UP000032633"/>
    </source>
</evidence>
<dbReference type="InterPro" id="IPR047817">
    <property type="entry name" value="ABC2_TM_bact-type"/>
</dbReference>
<proteinExistence type="predicted"/>
<protein>
    <submittedName>
        <fullName evidence="7">Multidrug ABC transporter permease</fullName>
    </submittedName>
</protein>
<dbReference type="PROSITE" id="PS51012">
    <property type="entry name" value="ABC_TM2"/>
    <property type="match status" value="1"/>
</dbReference>
<dbReference type="GO" id="GO:0016020">
    <property type="term" value="C:membrane"/>
    <property type="evidence" value="ECO:0007669"/>
    <property type="project" value="UniProtKB-SubCell"/>
</dbReference>
<dbReference type="InterPro" id="IPR052902">
    <property type="entry name" value="ABC-2_transporter"/>
</dbReference>
<dbReference type="PANTHER" id="PTHR43027:SF1">
    <property type="entry name" value="DOXORUBICIN RESISTANCE ABC TRANSPORTER PERMEASE PROTEIN DRRC-RELATED"/>
    <property type="match status" value="1"/>
</dbReference>
<evidence type="ECO:0000256" key="1">
    <source>
        <dbReference type="ARBA" id="ARBA00004141"/>
    </source>
</evidence>
<feature type="transmembrane region" description="Helical" evidence="5">
    <location>
        <begin position="20"/>
        <end position="39"/>
    </location>
</feature>
<feature type="transmembrane region" description="Helical" evidence="5">
    <location>
        <begin position="190"/>
        <end position="210"/>
    </location>
</feature>
<feature type="transmembrane region" description="Helical" evidence="5">
    <location>
        <begin position="231"/>
        <end position="253"/>
    </location>
</feature>
<keyword evidence="4 5" id="KW-0472">Membrane</keyword>
<evidence type="ECO:0000256" key="2">
    <source>
        <dbReference type="ARBA" id="ARBA00022692"/>
    </source>
</evidence>
<keyword evidence="3 5" id="KW-1133">Transmembrane helix</keyword>
<name>A0A0D5NGN0_9BACL</name>
<reference evidence="7 8" key="1">
    <citation type="journal article" date="2015" name="J. Biotechnol.">
        <title>Complete genome sequence of Paenibacillus beijingensis 7188(T) (=DSM 24997(T)), a novel rhizobacterium from jujube garden soil.</title>
        <authorList>
            <person name="Kwak Y."/>
            <person name="Shin J.H."/>
        </authorList>
    </citation>
    <scope>NUCLEOTIDE SEQUENCE [LARGE SCALE GENOMIC DNA]</scope>
    <source>
        <strain evidence="7 8">DSM 24997</strain>
    </source>
</reference>
<dbReference type="RefSeq" id="WP_045669514.1">
    <property type="nucleotide sequence ID" value="NZ_CP011058.1"/>
</dbReference>
<reference evidence="8" key="2">
    <citation type="submission" date="2015-03" db="EMBL/GenBank/DDBJ databases">
        <title>Genome sequence of Paenibacillus beijingensis strain DSM 24997T.</title>
        <authorList>
            <person name="Kwak Y."/>
            <person name="Shin J.-H."/>
        </authorList>
    </citation>
    <scope>NUCLEOTIDE SEQUENCE [LARGE SCALE GENOMIC DNA]</scope>
    <source>
        <strain evidence="8">DSM 24997</strain>
    </source>
</reference>
<dbReference type="AlphaFoldDB" id="A0A0D5NGN0"/>
<keyword evidence="2 5" id="KW-0812">Transmembrane</keyword>
<dbReference type="OrthoDB" id="63188at2"/>
<accession>A0A0D5NGN0</accession>